<sequence>MPIHPAEDPPLESFGPIVPLSSLPAEPLHEGPAPWPRPSKPLHDMRTQSSPLWFGGGVFGQGMYNADSVLHSDAAVRALRLAFDYGINALDSSPYYFPSEFVLGRALRILAPSYPRDSYFLMTKCGRYGPTRAHFDYTPERITTSIRQSLHRLGTTYLDVALLHDVEFVSAQPDAALTDDGWLAAAAVGRHPTIPQDDARQTLGIAPGQAAQVRGAGDERVLAAARALFALQDEGVIRHVGMSGYPLGELLRLSRLIASHPPYRCVDVVLSYSCHTMHADLLPAWQPLFEASPWTDNEKPHEAQWTPPMLLNASPFSMGLFSDRGPPAWHPASEALLQATRAAHRDVYEAATNTANPHIDAAQVLARTALFAGMHGSDVQDTQPIPRLRTLLGMSNVDEVHAAIETYRILHGDTSSPTYKQLQSYGARIRTHIAQAGAQDQTWRSPPVDAD</sequence>
<dbReference type="PANTHER" id="PTHR42686">
    <property type="entry name" value="GH17980P-RELATED"/>
    <property type="match status" value="1"/>
</dbReference>
<dbReference type="OrthoDB" id="5286008at2759"/>
<evidence type="ECO:0000259" key="1">
    <source>
        <dbReference type="Pfam" id="PF00248"/>
    </source>
</evidence>
<dbReference type="GeneID" id="28728384"/>
<organism evidence="2 3">
    <name type="scientific">Malassezia pachydermatis</name>
    <dbReference type="NCBI Taxonomy" id="77020"/>
    <lineage>
        <taxon>Eukaryota</taxon>
        <taxon>Fungi</taxon>
        <taxon>Dikarya</taxon>
        <taxon>Basidiomycota</taxon>
        <taxon>Ustilaginomycotina</taxon>
        <taxon>Malasseziomycetes</taxon>
        <taxon>Malasseziales</taxon>
        <taxon>Malasseziaceae</taxon>
        <taxon>Malassezia</taxon>
    </lineage>
</organism>
<dbReference type="GO" id="GO:0005829">
    <property type="term" value="C:cytosol"/>
    <property type="evidence" value="ECO:0007669"/>
    <property type="project" value="TreeGrafter"/>
</dbReference>
<evidence type="ECO:0000313" key="2">
    <source>
        <dbReference type="EMBL" id="KOS13645.1"/>
    </source>
</evidence>
<name>A0A0N0RS34_9BASI</name>
<dbReference type="STRING" id="77020.A0A0N0RS34"/>
<dbReference type="InterPro" id="IPR036812">
    <property type="entry name" value="NAD(P)_OxRdtase_dom_sf"/>
</dbReference>
<dbReference type="InterPro" id="IPR020471">
    <property type="entry name" value="AKR"/>
</dbReference>
<dbReference type="SUPFAM" id="SSF51430">
    <property type="entry name" value="NAD(P)-linked oxidoreductase"/>
    <property type="match status" value="1"/>
</dbReference>
<reference evidence="2 3" key="1">
    <citation type="submission" date="2015-07" db="EMBL/GenBank/DDBJ databases">
        <title>Draft Genome Sequence of Malassezia furfur CBS1878 and Malassezia pachydermatis CBS1879.</title>
        <authorList>
            <person name="Triana S."/>
            <person name="Ohm R."/>
            <person name="Gonzalez A."/>
            <person name="DeCock H."/>
            <person name="Restrepo S."/>
            <person name="Celis A."/>
        </authorList>
    </citation>
    <scope>NUCLEOTIDE SEQUENCE [LARGE SCALE GENOMIC DNA]</scope>
    <source>
        <strain evidence="2 3">CBS 1879</strain>
    </source>
</reference>
<dbReference type="RefSeq" id="XP_017991277.1">
    <property type="nucleotide sequence ID" value="XM_018136509.1"/>
</dbReference>
<dbReference type="Gene3D" id="3.20.20.100">
    <property type="entry name" value="NADP-dependent oxidoreductase domain"/>
    <property type="match status" value="1"/>
</dbReference>
<keyword evidence="3" id="KW-1185">Reference proteome</keyword>
<dbReference type="InterPro" id="IPR023210">
    <property type="entry name" value="NADP_OxRdtase_dom"/>
</dbReference>
<dbReference type="GO" id="GO:0045290">
    <property type="term" value="F:D-arabinose 1-dehydrogenase [NAD(P)+] activity"/>
    <property type="evidence" value="ECO:0007669"/>
    <property type="project" value="TreeGrafter"/>
</dbReference>
<dbReference type="Proteomes" id="UP000037751">
    <property type="component" value="Unassembled WGS sequence"/>
</dbReference>
<dbReference type="GO" id="GO:0070485">
    <property type="term" value="P:dehydro-D-arabinono-1,4-lactone biosynthetic process"/>
    <property type="evidence" value="ECO:0007669"/>
    <property type="project" value="TreeGrafter"/>
</dbReference>
<dbReference type="VEuPathDB" id="FungiDB:Malapachy_2014"/>
<dbReference type="Pfam" id="PF00248">
    <property type="entry name" value="Aldo_ket_red"/>
    <property type="match status" value="1"/>
</dbReference>
<dbReference type="PANTHER" id="PTHR42686:SF1">
    <property type="entry name" value="GH17980P-RELATED"/>
    <property type="match status" value="1"/>
</dbReference>
<gene>
    <name evidence="2" type="ORF">Malapachy_2014</name>
</gene>
<evidence type="ECO:0000313" key="3">
    <source>
        <dbReference type="Proteomes" id="UP000037751"/>
    </source>
</evidence>
<dbReference type="EMBL" id="LGAV01000005">
    <property type="protein sequence ID" value="KOS13645.1"/>
    <property type="molecule type" value="Genomic_DNA"/>
</dbReference>
<feature type="domain" description="NADP-dependent oxidoreductase" evidence="1">
    <location>
        <begin position="55"/>
        <end position="275"/>
    </location>
</feature>
<proteinExistence type="predicted"/>
<accession>A0A0N0RS34</accession>
<comment type="caution">
    <text evidence="2">The sequence shown here is derived from an EMBL/GenBank/DDBJ whole genome shotgun (WGS) entry which is preliminary data.</text>
</comment>
<dbReference type="AlphaFoldDB" id="A0A0N0RS34"/>
<protein>
    <recommendedName>
        <fullName evidence="1">NADP-dependent oxidoreductase domain-containing protein</fullName>
    </recommendedName>
</protein>